<dbReference type="EMBL" id="SJPX01000004">
    <property type="protein sequence ID" value="TWU49051.1"/>
    <property type="molecule type" value="Genomic_DNA"/>
</dbReference>
<name>A0A5C6EN27_9BACT</name>
<dbReference type="InterPro" id="IPR000620">
    <property type="entry name" value="EamA_dom"/>
</dbReference>
<evidence type="ECO:0000256" key="3">
    <source>
        <dbReference type="ARBA" id="ARBA00022692"/>
    </source>
</evidence>
<reference evidence="8 9" key="1">
    <citation type="submission" date="2019-02" db="EMBL/GenBank/DDBJ databases">
        <title>Deep-cultivation of Planctomycetes and their phenomic and genomic characterization uncovers novel biology.</title>
        <authorList>
            <person name="Wiegand S."/>
            <person name="Jogler M."/>
            <person name="Boedeker C."/>
            <person name="Pinto D."/>
            <person name="Vollmers J."/>
            <person name="Rivas-Marin E."/>
            <person name="Kohn T."/>
            <person name="Peeters S.H."/>
            <person name="Heuer A."/>
            <person name="Rast P."/>
            <person name="Oberbeckmann S."/>
            <person name="Bunk B."/>
            <person name="Jeske O."/>
            <person name="Meyerdierks A."/>
            <person name="Storesund J.E."/>
            <person name="Kallscheuer N."/>
            <person name="Luecker S."/>
            <person name="Lage O.M."/>
            <person name="Pohl T."/>
            <person name="Merkel B.J."/>
            <person name="Hornburger P."/>
            <person name="Mueller R.-W."/>
            <person name="Bruemmer F."/>
            <person name="Labrenz M."/>
            <person name="Spormann A.M."/>
            <person name="Op Den Camp H."/>
            <person name="Overmann J."/>
            <person name="Amann R."/>
            <person name="Jetten M.S.M."/>
            <person name="Mascher T."/>
            <person name="Medema M.H."/>
            <person name="Devos D.P."/>
            <person name="Kaster A.-K."/>
            <person name="Ovreas L."/>
            <person name="Rohde M."/>
            <person name="Galperin M.Y."/>
            <person name="Jogler C."/>
        </authorList>
    </citation>
    <scope>NUCLEOTIDE SEQUENCE [LARGE SCALE GENOMIC DNA]</scope>
    <source>
        <strain evidence="8 9">Poly59</strain>
    </source>
</reference>
<evidence type="ECO:0000313" key="8">
    <source>
        <dbReference type="EMBL" id="TWU49051.1"/>
    </source>
</evidence>
<dbReference type="PANTHER" id="PTHR32322:SF2">
    <property type="entry name" value="EAMA DOMAIN-CONTAINING PROTEIN"/>
    <property type="match status" value="1"/>
</dbReference>
<dbReference type="AlphaFoldDB" id="A0A5C6EN27"/>
<feature type="transmembrane region" description="Helical" evidence="6">
    <location>
        <begin position="65"/>
        <end position="84"/>
    </location>
</feature>
<evidence type="ECO:0000256" key="5">
    <source>
        <dbReference type="ARBA" id="ARBA00023136"/>
    </source>
</evidence>
<proteinExistence type="inferred from homology"/>
<feature type="domain" description="EamA" evidence="7">
    <location>
        <begin position="6"/>
        <end position="137"/>
    </location>
</feature>
<dbReference type="SUPFAM" id="SSF103481">
    <property type="entry name" value="Multidrug resistance efflux transporter EmrE"/>
    <property type="match status" value="2"/>
</dbReference>
<comment type="caution">
    <text evidence="8">The sequence shown here is derived from an EMBL/GenBank/DDBJ whole genome shotgun (WGS) entry which is preliminary data.</text>
</comment>
<feature type="domain" description="EamA" evidence="7">
    <location>
        <begin position="152"/>
        <end position="280"/>
    </location>
</feature>
<dbReference type="InterPro" id="IPR037185">
    <property type="entry name" value="EmrE-like"/>
</dbReference>
<evidence type="ECO:0000313" key="9">
    <source>
        <dbReference type="Proteomes" id="UP000317977"/>
    </source>
</evidence>
<organism evidence="8 9">
    <name type="scientific">Rubripirellula reticaptiva</name>
    <dbReference type="NCBI Taxonomy" id="2528013"/>
    <lineage>
        <taxon>Bacteria</taxon>
        <taxon>Pseudomonadati</taxon>
        <taxon>Planctomycetota</taxon>
        <taxon>Planctomycetia</taxon>
        <taxon>Pirellulales</taxon>
        <taxon>Pirellulaceae</taxon>
        <taxon>Rubripirellula</taxon>
    </lineage>
</organism>
<evidence type="ECO:0000256" key="2">
    <source>
        <dbReference type="ARBA" id="ARBA00007362"/>
    </source>
</evidence>
<dbReference type="RefSeq" id="WP_146535381.1">
    <property type="nucleotide sequence ID" value="NZ_SJPX01000004.1"/>
</dbReference>
<dbReference type="OrthoDB" id="6707571at2"/>
<feature type="transmembrane region" description="Helical" evidence="6">
    <location>
        <begin position="263"/>
        <end position="281"/>
    </location>
</feature>
<feature type="transmembrane region" description="Helical" evidence="6">
    <location>
        <begin position="238"/>
        <end position="257"/>
    </location>
</feature>
<evidence type="ECO:0000256" key="1">
    <source>
        <dbReference type="ARBA" id="ARBA00004141"/>
    </source>
</evidence>
<feature type="transmembrane region" description="Helical" evidence="6">
    <location>
        <begin position="31"/>
        <end position="53"/>
    </location>
</feature>
<keyword evidence="9" id="KW-1185">Reference proteome</keyword>
<accession>A0A5C6EN27</accession>
<dbReference type="GO" id="GO:0016020">
    <property type="term" value="C:membrane"/>
    <property type="evidence" value="ECO:0007669"/>
    <property type="project" value="UniProtKB-SubCell"/>
</dbReference>
<protein>
    <submittedName>
        <fullName evidence="8">EamA-like transporter family protein</fullName>
    </submittedName>
</protein>
<gene>
    <name evidence="8" type="ORF">Poly59_36640</name>
</gene>
<evidence type="ECO:0000259" key="7">
    <source>
        <dbReference type="Pfam" id="PF00892"/>
    </source>
</evidence>
<feature type="transmembrane region" description="Helical" evidence="6">
    <location>
        <begin position="178"/>
        <end position="196"/>
    </location>
</feature>
<comment type="subcellular location">
    <subcellularLocation>
        <location evidence="1">Membrane</location>
        <topology evidence="1">Multi-pass membrane protein</topology>
    </subcellularLocation>
</comment>
<keyword evidence="4 6" id="KW-1133">Transmembrane helix</keyword>
<evidence type="ECO:0000256" key="4">
    <source>
        <dbReference type="ARBA" id="ARBA00022989"/>
    </source>
</evidence>
<feature type="transmembrane region" description="Helical" evidence="6">
    <location>
        <begin position="208"/>
        <end position="226"/>
    </location>
</feature>
<evidence type="ECO:0000256" key="6">
    <source>
        <dbReference type="SAM" id="Phobius"/>
    </source>
</evidence>
<feature type="transmembrane region" description="Helical" evidence="6">
    <location>
        <begin position="90"/>
        <end position="112"/>
    </location>
</feature>
<keyword evidence="5 6" id="KW-0472">Membrane</keyword>
<dbReference type="Pfam" id="PF00892">
    <property type="entry name" value="EamA"/>
    <property type="match status" value="2"/>
</dbReference>
<feature type="transmembrane region" description="Helical" evidence="6">
    <location>
        <begin position="124"/>
        <end position="141"/>
    </location>
</feature>
<dbReference type="Proteomes" id="UP000317977">
    <property type="component" value="Unassembled WGS sequence"/>
</dbReference>
<keyword evidence="3 6" id="KW-0812">Transmembrane</keyword>
<dbReference type="InterPro" id="IPR050638">
    <property type="entry name" value="AA-Vitamin_Transporters"/>
</dbReference>
<feature type="transmembrane region" description="Helical" evidence="6">
    <location>
        <begin position="147"/>
        <end position="166"/>
    </location>
</feature>
<sequence>MTVRMALLSLHAAVLLFGLSGLIGKSVSSPPVVVTCLRSLIGAVALGAFLRLMSRGHELLDGVRGRIKVMLVGGGLLAVHWWTFFMAIRLGTVSLGLLTYASFPLFITVLNWVLQREPVHRKDWWAAGTVLVGLGLVVPDWNFGSQVGLASALGLVSGLTFALLTLLNRQLTVHVMPLPLVTVQMAIAGLVLLPLAVPQFPNVQASDWLRLLLLGVACTGVAHAIFTSSLRTVRVASVSVAASLEPVYGMLAAWMVLGESATSVMLVGAAFVVGASFLSMLPDPAMKNPKP</sequence>
<dbReference type="PANTHER" id="PTHR32322">
    <property type="entry name" value="INNER MEMBRANE TRANSPORTER"/>
    <property type="match status" value="1"/>
</dbReference>
<comment type="similarity">
    <text evidence="2">Belongs to the EamA transporter family.</text>
</comment>